<evidence type="ECO:0000256" key="12">
    <source>
        <dbReference type="HAMAP-Rule" id="MF_00974"/>
    </source>
</evidence>
<organism evidence="17 18">
    <name type="scientific">Stomatobaculum longum</name>
    <dbReference type="NCBI Taxonomy" id="796942"/>
    <lineage>
        <taxon>Bacteria</taxon>
        <taxon>Bacillati</taxon>
        <taxon>Bacillota</taxon>
        <taxon>Clostridia</taxon>
        <taxon>Lachnospirales</taxon>
        <taxon>Lachnospiraceae</taxon>
        <taxon>Stomatobaculum</taxon>
    </lineage>
</organism>
<dbReference type="Gene3D" id="3.90.980.10">
    <property type="entry name" value="DNA primase, catalytic core, N-terminal domain"/>
    <property type="match status" value="1"/>
</dbReference>
<evidence type="ECO:0000256" key="6">
    <source>
        <dbReference type="ARBA" id="ARBA00022723"/>
    </source>
</evidence>
<dbReference type="GO" id="GO:0005737">
    <property type="term" value="C:cytoplasm"/>
    <property type="evidence" value="ECO:0007669"/>
    <property type="project" value="TreeGrafter"/>
</dbReference>
<dbReference type="InterPro" id="IPR002694">
    <property type="entry name" value="Znf_CHC2"/>
</dbReference>
<dbReference type="EMBL" id="AGEL01000003">
    <property type="protein sequence ID" value="EHO18073.1"/>
    <property type="molecule type" value="Genomic_DNA"/>
</dbReference>
<evidence type="ECO:0000256" key="14">
    <source>
        <dbReference type="PIRSR" id="PIRSR002811-1"/>
    </source>
</evidence>
<dbReference type="AlphaFoldDB" id="A0AA36Y6G0"/>
<feature type="region of interest" description="Disordered" evidence="15">
    <location>
        <begin position="435"/>
        <end position="457"/>
    </location>
</feature>
<comment type="function">
    <text evidence="12 13">RNA polymerase that catalyzes the synthesis of short RNA molecules used as primers for DNA polymerase during DNA replication.</text>
</comment>
<dbReference type="PROSITE" id="PS50880">
    <property type="entry name" value="TOPRIM"/>
    <property type="match status" value="1"/>
</dbReference>
<keyword evidence="2 12" id="KW-0639">Primosome</keyword>
<comment type="domain">
    <text evidence="12">Contains an N-terminal zinc-binding domain, a central core domain that contains the primase activity, and a C-terminal DnaB-binding domain.</text>
</comment>
<feature type="domain" description="Toprim" evidence="16">
    <location>
        <begin position="254"/>
        <end position="338"/>
    </location>
</feature>
<dbReference type="GO" id="GO:0003677">
    <property type="term" value="F:DNA binding"/>
    <property type="evidence" value="ECO:0007669"/>
    <property type="project" value="UniProtKB-KW"/>
</dbReference>
<comment type="catalytic activity">
    <reaction evidence="12">
        <text>ssDNA + n NTP = ssDNA/pppN(pN)n-1 hybrid + (n-1) diphosphate.</text>
        <dbReference type="EC" id="2.7.7.101"/>
    </reaction>
</comment>
<comment type="similarity">
    <text evidence="12 13">Belongs to the DnaG primase family.</text>
</comment>
<evidence type="ECO:0000256" key="1">
    <source>
        <dbReference type="ARBA" id="ARBA00022478"/>
    </source>
</evidence>
<dbReference type="CDD" id="cd03364">
    <property type="entry name" value="TOPRIM_DnaG_primases"/>
    <property type="match status" value="1"/>
</dbReference>
<evidence type="ECO:0000256" key="2">
    <source>
        <dbReference type="ARBA" id="ARBA00022515"/>
    </source>
</evidence>
<evidence type="ECO:0000256" key="7">
    <source>
        <dbReference type="ARBA" id="ARBA00022771"/>
    </source>
</evidence>
<evidence type="ECO:0000259" key="16">
    <source>
        <dbReference type="PROSITE" id="PS50880"/>
    </source>
</evidence>
<dbReference type="GO" id="GO:0000428">
    <property type="term" value="C:DNA-directed RNA polymerase complex"/>
    <property type="evidence" value="ECO:0007669"/>
    <property type="project" value="UniProtKB-KW"/>
</dbReference>
<protein>
    <recommendedName>
        <fullName evidence="12 13">DNA primase</fullName>
        <ecNumber evidence="12">2.7.7.101</ecNumber>
    </recommendedName>
</protein>
<dbReference type="FunFam" id="3.90.980.10:FF:000001">
    <property type="entry name" value="DNA primase"/>
    <property type="match status" value="1"/>
</dbReference>
<comment type="cofactor">
    <cofactor evidence="12 13 14">
        <name>Zn(2+)</name>
        <dbReference type="ChEBI" id="CHEBI:29105"/>
    </cofactor>
    <text evidence="12 13 14">Binds 1 zinc ion per monomer.</text>
</comment>
<dbReference type="GO" id="GO:0006269">
    <property type="term" value="P:DNA replication, synthesis of primer"/>
    <property type="evidence" value="ECO:0007669"/>
    <property type="project" value="UniProtKB-UniRule"/>
</dbReference>
<name>A0AA36Y6G0_9FIRM</name>
<dbReference type="PANTHER" id="PTHR30313:SF2">
    <property type="entry name" value="DNA PRIMASE"/>
    <property type="match status" value="1"/>
</dbReference>
<dbReference type="Gene3D" id="3.40.1360.10">
    <property type="match status" value="1"/>
</dbReference>
<dbReference type="GO" id="GO:0003899">
    <property type="term" value="F:DNA-directed RNA polymerase activity"/>
    <property type="evidence" value="ECO:0007669"/>
    <property type="project" value="UniProtKB-UniRule"/>
</dbReference>
<keyword evidence="11 12" id="KW-0804">Transcription</keyword>
<evidence type="ECO:0000256" key="4">
    <source>
        <dbReference type="ARBA" id="ARBA00022695"/>
    </source>
</evidence>
<dbReference type="InterPro" id="IPR050219">
    <property type="entry name" value="DnaG_primase"/>
</dbReference>
<dbReference type="InterPro" id="IPR006171">
    <property type="entry name" value="TOPRIM_dom"/>
</dbReference>
<evidence type="ECO:0000256" key="9">
    <source>
        <dbReference type="ARBA" id="ARBA00022842"/>
    </source>
</evidence>
<dbReference type="NCBIfam" id="TIGR01391">
    <property type="entry name" value="dnaG"/>
    <property type="match status" value="1"/>
</dbReference>
<dbReference type="Proteomes" id="UP000018466">
    <property type="component" value="Unassembled WGS sequence"/>
</dbReference>
<dbReference type="PANTHER" id="PTHR30313">
    <property type="entry name" value="DNA PRIMASE"/>
    <property type="match status" value="1"/>
</dbReference>
<evidence type="ECO:0000256" key="8">
    <source>
        <dbReference type="ARBA" id="ARBA00022833"/>
    </source>
</evidence>
<dbReference type="RefSeq" id="WP_009532092.1">
    <property type="nucleotide sequence ID" value="NZ_CAJPPX010000091.1"/>
</dbReference>
<dbReference type="InterPro" id="IPR034151">
    <property type="entry name" value="TOPRIM_DnaG_bac"/>
</dbReference>
<keyword evidence="6 12" id="KW-0479">Metal-binding</keyword>
<proteinExistence type="inferred from homology"/>
<dbReference type="SUPFAM" id="SSF57783">
    <property type="entry name" value="Zinc beta-ribbon"/>
    <property type="match status" value="1"/>
</dbReference>
<keyword evidence="7 12" id="KW-0863">Zinc-finger</keyword>
<comment type="caution">
    <text evidence="17">The sequence shown here is derived from an EMBL/GenBank/DDBJ whole genome shotgun (WGS) entry which is preliminary data.</text>
</comment>
<dbReference type="FunFam" id="3.90.580.10:FF:000001">
    <property type="entry name" value="DNA primase"/>
    <property type="match status" value="1"/>
</dbReference>
<dbReference type="InterPro" id="IPR016136">
    <property type="entry name" value="DNA_helicase_N/primase_C"/>
</dbReference>
<dbReference type="Pfam" id="PF13155">
    <property type="entry name" value="Toprim_2"/>
    <property type="match status" value="1"/>
</dbReference>
<dbReference type="SMART" id="SM00400">
    <property type="entry name" value="ZnF_CHCC"/>
    <property type="match status" value="1"/>
</dbReference>
<reference evidence="17 18" key="1">
    <citation type="submission" date="2011-10" db="EMBL/GenBank/DDBJ databases">
        <title>The Genome Sequence of Lachnospiraceae bacterium ACC2.</title>
        <authorList>
            <consortium name="The Broad Institute Genome Sequencing Platform"/>
            <person name="Earl A."/>
            <person name="Ward D."/>
            <person name="Feldgarden M."/>
            <person name="Gevers D."/>
            <person name="Sizova M."/>
            <person name="Hazen A."/>
            <person name="Epstein S."/>
            <person name="Young S.K."/>
            <person name="Zeng Q."/>
            <person name="Gargeya S."/>
            <person name="Fitzgerald M."/>
            <person name="Haas B."/>
            <person name="Abouelleil A."/>
            <person name="Alvarado L."/>
            <person name="Arachchi H.M."/>
            <person name="Berlin A."/>
            <person name="Brown A."/>
            <person name="Chapman S.B."/>
            <person name="Chen Z."/>
            <person name="Dunbar C."/>
            <person name="Freedman E."/>
            <person name="Gearin G."/>
            <person name="Goldberg J."/>
            <person name="Griggs A."/>
            <person name="Gujja S."/>
            <person name="Heiman D."/>
            <person name="Howarth C."/>
            <person name="Larson L."/>
            <person name="Lui A."/>
            <person name="MacDonald P.J.P."/>
            <person name="Montmayeur A."/>
            <person name="Murphy C."/>
            <person name="Neiman D."/>
            <person name="Pearson M."/>
            <person name="Priest M."/>
            <person name="Roberts A."/>
            <person name="Saif S."/>
            <person name="Shea T."/>
            <person name="Shenoy N."/>
            <person name="Sisk P."/>
            <person name="Stolte C."/>
            <person name="Sykes S."/>
            <person name="Wortman J."/>
            <person name="Nusbaum C."/>
            <person name="Birren B."/>
        </authorList>
    </citation>
    <scope>NUCLEOTIDE SEQUENCE [LARGE SCALE GENOMIC DNA]</scope>
    <source>
        <strain evidence="17 18">ACC2</strain>
    </source>
</reference>
<dbReference type="PIRSF" id="PIRSF002811">
    <property type="entry name" value="DnaG"/>
    <property type="match status" value="1"/>
</dbReference>
<feature type="zinc finger region" description="CHC2-type" evidence="12 14">
    <location>
        <begin position="38"/>
        <end position="62"/>
    </location>
</feature>
<dbReference type="InterPro" id="IPR013264">
    <property type="entry name" value="DNAG_N"/>
</dbReference>
<gene>
    <name evidence="12" type="primary">dnaG</name>
    <name evidence="17" type="ORF">HMPREF9623_00257</name>
</gene>
<keyword evidence="5 12" id="KW-0235">DNA replication</keyword>
<evidence type="ECO:0000256" key="11">
    <source>
        <dbReference type="ARBA" id="ARBA00023163"/>
    </source>
</evidence>
<keyword evidence="9" id="KW-0460">Magnesium</keyword>
<dbReference type="SUPFAM" id="SSF56731">
    <property type="entry name" value="DNA primase core"/>
    <property type="match status" value="1"/>
</dbReference>
<keyword evidence="1 12" id="KW-0240">DNA-directed RNA polymerase</keyword>
<comment type="subunit">
    <text evidence="12">Monomer. Interacts with DnaB.</text>
</comment>
<dbReference type="SMART" id="SM00493">
    <property type="entry name" value="TOPRIM"/>
    <property type="match status" value="1"/>
</dbReference>
<dbReference type="Gene3D" id="3.90.580.10">
    <property type="entry name" value="Zinc finger, CHC2-type domain"/>
    <property type="match status" value="1"/>
</dbReference>
<evidence type="ECO:0000256" key="15">
    <source>
        <dbReference type="SAM" id="MobiDB-lite"/>
    </source>
</evidence>
<dbReference type="InterPro" id="IPR036977">
    <property type="entry name" value="DNA_primase_Znf_CHC2"/>
</dbReference>
<keyword evidence="8 12" id="KW-0862">Zinc</keyword>
<evidence type="ECO:0000313" key="18">
    <source>
        <dbReference type="Proteomes" id="UP000018466"/>
    </source>
</evidence>
<evidence type="ECO:0000256" key="3">
    <source>
        <dbReference type="ARBA" id="ARBA00022679"/>
    </source>
</evidence>
<dbReference type="GO" id="GO:0008270">
    <property type="term" value="F:zinc ion binding"/>
    <property type="evidence" value="ECO:0007669"/>
    <property type="project" value="UniProtKB-UniRule"/>
</dbReference>
<dbReference type="GO" id="GO:1990077">
    <property type="term" value="C:primosome complex"/>
    <property type="evidence" value="ECO:0007669"/>
    <property type="project" value="UniProtKB-KW"/>
</dbReference>
<sequence length="594" mass="67080">MYYSKEVIEEVRARNDIVDLVSEHLALKRRGKTYVGLCPFHSEKTPSFSVSPDRQTYHCFGCGKGGNVIGFVMDYENLSFPEALRSLAARAGMQLPEREASKEELRERSLKERLLEIHKVAATHFYQLLHTEEGLQAYRYLKERGLSDETIRHFGLGFSSKRPGELYHYLKSKGYTDAELRESGLVTIEERGARDKFWNRVMFPIMDSNSRVIAFGGRVMGDGEPKYLNSPETKLFDKSKNLYGLNYARRKREAYIILCEGYMDVIALHQAGFASAVASLGTALTEQQILHIKRTLPNANVTILSYDSDNAGIKAARRAIPMIRNAMLRPRVLSMKPYKDPDEFIKALGREAYEERIREARNAVLWEVQILATQHDLRDPAEKTRFYEEIAALLASFSEPLERNNYIDAVAREQMIPADALRQLVNRVGASGMAAGGEVGPRSGSGTQRNVRKDRENASLKSQKLLLAFLAEEPSLYSQLSAWISPSDFTDAFYRELAEKVFAMLQSGKSDIGALLNDYVEDSEKESLVTSVFHTAPGEALSVAEKDQAILDCIRSIRKDAADRRLRNSSTAEELQAAMREKAALQHLKLTIRR</sequence>
<keyword evidence="18" id="KW-1185">Reference proteome</keyword>
<keyword evidence="3 12" id="KW-0808">Transferase</keyword>
<dbReference type="Gene3D" id="1.10.860.10">
    <property type="entry name" value="DNAb Helicase, Chain A"/>
    <property type="match status" value="1"/>
</dbReference>
<evidence type="ECO:0000256" key="5">
    <source>
        <dbReference type="ARBA" id="ARBA00022705"/>
    </source>
</evidence>
<keyword evidence="10 12" id="KW-0238">DNA-binding</keyword>
<keyword evidence="4 12" id="KW-0548">Nucleotidyltransferase</keyword>
<dbReference type="InterPro" id="IPR019475">
    <property type="entry name" value="DNA_primase_DnaB-bd"/>
</dbReference>
<accession>A0AA36Y6G0</accession>
<evidence type="ECO:0000313" key="17">
    <source>
        <dbReference type="EMBL" id="EHO18073.1"/>
    </source>
</evidence>
<dbReference type="Pfam" id="PF01807">
    <property type="entry name" value="Zn_ribbon_DnaG"/>
    <property type="match status" value="1"/>
</dbReference>
<dbReference type="Pfam" id="PF08275">
    <property type="entry name" value="DNAG_N"/>
    <property type="match status" value="1"/>
</dbReference>
<dbReference type="EC" id="2.7.7.101" evidence="12"/>
<dbReference type="InterPro" id="IPR030846">
    <property type="entry name" value="DnaG_bac"/>
</dbReference>
<dbReference type="HAMAP" id="MF_00974">
    <property type="entry name" value="DNA_primase_DnaG"/>
    <property type="match status" value="1"/>
</dbReference>
<dbReference type="Pfam" id="PF10410">
    <property type="entry name" value="DnaB_bind"/>
    <property type="match status" value="1"/>
</dbReference>
<evidence type="ECO:0000256" key="10">
    <source>
        <dbReference type="ARBA" id="ARBA00023125"/>
    </source>
</evidence>
<dbReference type="InterPro" id="IPR006295">
    <property type="entry name" value="DNA_primase_DnaG"/>
</dbReference>
<evidence type="ECO:0000256" key="13">
    <source>
        <dbReference type="PIRNR" id="PIRNR002811"/>
    </source>
</evidence>
<dbReference type="GeneID" id="86940053"/>
<dbReference type="InterPro" id="IPR037068">
    <property type="entry name" value="DNA_primase_core_N_sf"/>
</dbReference>